<dbReference type="PIRSF" id="PIRSF017082">
    <property type="entry name" value="YflP"/>
    <property type="match status" value="1"/>
</dbReference>
<proteinExistence type="inferred from homology"/>
<keyword evidence="4" id="KW-1185">Reference proteome</keyword>
<evidence type="ECO:0000313" key="4">
    <source>
        <dbReference type="Proteomes" id="UP000661507"/>
    </source>
</evidence>
<reference evidence="3" key="1">
    <citation type="journal article" date="2014" name="Int. J. Syst. Evol. Microbiol.">
        <title>Complete genome sequence of Corynebacterium casei LMG S-19264T (=DSM 44701T), isolated from a smear-ripened cheese.</title>
        <authorList>
            <consortium name="US DOE Joint Genome Institute (JGI-PGF)"/>
            <person name="Walter F."/>
            <person name="Albersmeier A."/>
            <person name="Kalinowski J."/>
            <person name="Ruckert C."/>
        </authorList>
    </citation>
    <scope>NUCLEOTIDE SEQUENCE</scope>
    <source>
        <strain evidence="3">CGMCC 1.3617</strain>
    </source>
</reference>
<dbReference type="Pfam" id="PF03401">
    <property type="entry name" value="TctC"/>
    <property type="match status" value="1"/>
</dbReference>
<dbReference type="AlphaFoldDB" id="A0A917NUC8"/>
<dbReference type="SUPFAM" id="SSF53850">
    <property type="entry name" value="Periplasmic binding protein-like II"/>
    <property type="match status" value="1"/>
</dbReference>
<organism evidence="3 4">
    <name type="scientific">Neoroseomonas lacus</name>
    <dbReference type="NCBI Taxonomy" id="287609"/>
    <lineage>
        <taxon>Bacteria</taxon>
        <taxon>Pseudomonadati</taxon>
        <taxon>Pseudomonadota</taxon>
        <taxon>Alphaproteobacteria</taxon>
        <taxon>Acetobacterales</taxon>
        <taxon>Acetobacteraceae</taxon>
        <taxon>Neoroseomonas</taxon>
    </lineage>
</organism>
<protein>
    <submittedName>
        <fullName evidence="3">MFS transporter</fullName>
    </submittedName>
</protein>
<name>A0A917NUC8_9PROT</name>
<evidence type="ECO:0000256" key="1">
    <source>
        <dbReference type="ARBA" id="ARBA00006987"/>
    </source>
</evidence>
<dbReference type="Gene3D" id="3.40.190.150">
    <property type="entry name" value="Bordetella uptake gene, domain 1"/>
    <property type="match status" value="1"/>
</dbReference>
<dbReference type="PANTHER" id="PTHR42928">
    <property type="entry name" value="TRICARBOXYLATE-BINDING PROTEIN"/>
    <property type="match status" value="1"/>
</dbReference>
<dbReference type="Proteomes" id="UP000661507">
    <property type="component" value="Unassembled WGS sequence"/>
</dbReference>
<evidence type="ECO:0000313" key="3">
    <source>
        <dbReference type="EMBL" id="GGJ26047.1"/>
    </source>
</evidence>
<comment type="caution">
    <text evidence="3">The sequence shown here is derived from an EMBL/GenBank/DDBJ whole genome shotgun (WGS) entry which is preliminary data.</text>
</comment>
<feature type="chain" id="PRO_5038116413" evidence="2">
    <location>
        <begin position="23"/>
        <end position="322"/>
    </location>
</feature>
<gene>
    <name evidence="3" type="ORF">GCM10011320_36800</name>
</gene>
<reference evidence="3" key="2">
    <citation type="submission" date="2020-09" db="EMBL/GenBank/DDBJ databases">
        <authorList>
            <person name="Sun Q."/>
            <person name="Zhou Y."/>
        </authorList>
    </citation>
    <scope>NUCLEOTIDE SEQUENCE</scope>
    <source>
        <strain evidence="3">CGMCC 1.3617</strain>
    </source>
</reference>
<dbReference type="EMBL" id="BMKW01000009">
    <property type="protein sequence ID" value="GGJ26047.1"/>
    <property type="molecule type" value="Genomic_DNA"/>
</dbReference>
<dbReference type="RefSeq" id="WP_188969311.1">
    <property type="nucleotide sequence ID" value="NZ_BMKW01000009.1"/>
</dbReference>
<keyword evidence="2" id="KW-0732">Signal</keyword>
<dbReference type="PANTHER" id="PTHR42928:SF5">
    <property type="entry name" value="BLR1237 PROTEIN"/>
    <property type="match status" value="1"/>
</dbReference>
<feature type="signal peptide" evidence="2">
    <location>
        <begin position="1"/>
        <end position="22"/>
    </location>
</feature>
<sequence>MITRRTALSALALPALAGRAHAQTFPDQPVRLVVPFAAGGPADLIARTIGRVMGEKLGKPVVVEARAGASGLIGIDFVAKSRPDGQTLVLASSGGMVILPHLQPNMPYDPRTDLSPVTQVLAVPQIVSIAPGLGPKNLAELVAMCKARPGELTYGSAGIGSSLHLAGELFKLRAGIDIVHVPFRGAAPAVTELLAGRIQILAADVPALLSHVRAGSLPALAITSEERLDILPDVPTAVEAGVPGFVSETWYGVLGPAGIPADRIAILREATHAALQDEQTRSVLRAQGGRIVDSSPEQFASFIRTTYDSWGDVVRATGMRLE</sequence>
<dbReference type="InterPro" id="IPR042100">
    <property type="entry name" value="Bug_dom1"/>
</dbReference>
<accession>A0A917NUC8</accession>
<evidence type="ECO:0000256" key="2">
    <source>
        <dbReference type="SAM" id="SignalP"/>
    </source>
</evidence>
<dbReference type="InterPro" id="IPR005064">
    <property type="entry name" value="BUG"/>
</dbReference>
<dbReference type="CDD" id="cd13578">
    <property type="entry name" value="PBP2_Bug27"/>
    <property type="match status" value="1"/>
</dbReference>
<dbReference type="Gene3D" id="3.40.190.10">
    <property type="entry name" value="Periplasmic binding protein-like II"/>
    <property type="match status" value="1"/>
</dbReference>
<comment type="similarity">
    <text evidence="1">Belongs to the UPF0065 (bug) family.</text>
</comment>